<organism evidence="4 5">
    <name type="scientific">Tegillarca granosa</name>
    <name type="common">Malaysian cockle</name>
    <name type="synonym">Anadara granosa</name>
    <dbReference type="NCBI Taxonomy" id="220873"/>
    <lineage>
        <taxon>Eukaryota</taxon>
        <taxon>Metazoa</taxon>
        <taxon>Spiralia</taxon>
        <taxon>Lophotrochozoa</taxon>
        <taxon>Mollusca</taxon>
        <taxon>Bivalvia</taxon>
        <taxon>Autobranchia</taxon>
        <taxon>Pteriomorphia</taxon>
        <taxon>Arcoida</taxon>
        <taxon>Arcoidea</taxon>
        <taxon>Arcidae</taxon>
        <taxon>Tegillarca</taxon>
    </lineage>
</organism>
<dbReference type="Proteomes" id="UP001217089">
    <property type="component" value="Unassembled WGS sequence"/>
</dbReference>
<dbReference type="EMBL" id="JARBDR010000526">
    <property type="protein sequence ID" value="KAJ8311229.1"/>
    <property type="molecule type" value="Genomic_DNA"/>
</dbReference>
<evidence type="ECO:0000313" key="4">
    <source>
        <dbReference type="EMBL" id="KAJ8311229.1"/>
    </source>
</evidence>
<dbReference type="InterPro" id="IPR000242">
    <property type="entry name" value="PTP_cat"/>
</dbReference>
<protein>
    <recommendedName>
        <fullName evidence="3">Tyrosine-protein phosphatase domain-containing protein</fullName>
    </recommendedName>
</protein>
<dbReference type="SMART" id="SM00194">
    <property type="entry name" value="PTPc"/>
    <property type="match status" value="1"/>
</dbReference>
<dbReference type="PROSITE" id="PS50055">
    <property type="entry name" value="TYR_PHOSPHATASE_PTP"/>
    <property type="match status" value="1"/>
</dbReference>
<dbReference type="Pfam" id="PF00102">
    <property type="entry name" value="Y_phosphatase"/>
    <property type="match status" value="1"/>
</dbReference>
<dbReference type="PRINTS" id="PR00700">
    <property type="entry name" value="PRTYPHPHTASE"/>
</dbReference>
<comment type="subcellular location">
    <subcellularLocation>
        <location evidence="1">Nucleus</location>
    </subcellularLocation>
</comment>
<gene>
    <name evidence="4" type="ORF">KUTeg_011219</name>
</gene>
<dbReference type="InterPro" id="IPR029021">
    <property type="entry name" value="Prot-tyrosine_phosphatase-like"/>
</dbReference>
<dbReference type="SUPFAM" id="SSF52799">
    <property type="entry name" value="(Phosphotyrosine protein) phosphatases II"/>
    <property type="match status" value="1"/>
</dbReference>
<evidence type="ECO:0000259" key="3">
    <source>
        <dbReference type="PROSITE" id="PS50055"/>
    </source>
</evidence>
<dbReference type="Gene3D" id="3.90.190.10">
    <property type="entry name" value="Protein tyrosine phosphatase superfamily"/>
    <property type="match status" value="1"/>
</dbReference>
<accession>A0ABQ9F1D6</accession>
<keyword evidence="5" id="KW-1185">Reference proteome</keyword>
<evidence type="ECO:0000313" key="5">
    <source>
        <dbReference type="Proteomes" id="UP001217089"/>
    </source>
</evidence>
<feature type="domain" description="Tyrosine-protein phosphatase" evidence="3">
    <location>
        <begin position="33"/>
        <end position="153"/>
    </location>
</feature>
<reference evidence="4 5" key="1">
    <citation type="submission" date="2022-12" db="EMBL/GenBank/DDBJ databases">
        <title>Chromosome-level genome of Tegillarca granosa.</title>
        <authorList>
            <person name="Kim J."/>
        </authorList>
    </citation>
    <scope>NUCLEOTIDE SEQUENCE [LARGE SCALE GENOMIC DNA]</scope>
    <source>
        <strain evidence="4">Teg-2019</strain>
        <tissue evidence="4">Adductor muscle</tissue>
    </source>
</reference>
<sequence length="193" mass="22470">MFSLPLVSIQDEHRPSIPNLIDQLQNKIEMDDPVEEYKELRHIKPTDNCDTAKLPENKVKNRFRNVLPYDINRVMLSSEPDYINASHIIMNVGESECHYIACQGPLPNTTEDFWQMVWEQEVDIIAMLTLDMESRKVKCHRYWPESSEGPLFVCEKISICFVIVPVLKLYSAVPTSLVEVVEVFSDRNKHFIM</sequence>
<evidence type="ECO:0000256" key="2">
    <source>
        <dbReference type="ARBA" id="ARBA00023242"/>
    </source>
</evidence>
<keyword evidence="2" id="KW-0539">Nucleus</keyword>
<dbReference type="PANTHER" id="PTHR46900">
    <property type="entry name" value="TYROSINE-PROTEIN PHOSPHATASE NON-RECEPTOR TYPE 13"/>
    <property type="match status" value="1"/>
</dbReference>
<name>A0ABQ9F1D6_TEGGR</name>
<comment type="caution">
    <text evidence="4">The sequence shown here is derived from an EMBL/GenBank/DDBJ whole genome shotgun (WGS) entry which is preliminary data.</text>
</comment>
<proteinExistence type="predicted"/>
<dbReference type="InterPro" id="IPR052074">
    <property type="entry name" value="NonRcpt_TyrProt_Phosphatase"/>
</dbReference>
<dbReference type="PANTHER" id="PTHR46900:SF2">
    <property type="entry name" value="TYROSINE-PROTEIN PHOSPHATASE NON-RECEPTOR TYPE 13"/>
    <property type="match status" value="1"/>
</dbReference>
<evidence type="ECO:0000256" key="1">
    <source>
        <dbReference type="ARBA" id="ARBA00004123"/>
    </source>
</evidence>